<keyword evidence="1" id="KW-1133">Transmembrane helix</keyword>
<organism evidence="2 3">
    <name type="scientific">Aquimarina spongiae</name>
    <dbReference type="NCBI Taxonomy" id="570521"/>
    <lineage>
        <taxon>Bacteria</taxon>
        <taxon>Pseudomonadati</taxon>
        <taxon>Bacteroidota</taxon>
        <taxon>Flavobacteriia</taxon>
        <taxon>Flavobacteriales</taxon>
        <taxon>Flavobacteriaceae</taxon>
        <taxon>Aquimarina</taxon>
    </lineage>
</organism>
<keyword evidence="1" id="KW-0472">Membrane</keyword>
<accession>A0A1M6I9J8</accession>
<sequence>MKSKSTPLDLRRKITTGLLIIGIGIIVAYLFYNTGIVDMVLDLFSPYPEK</sequence>
<keyword evidence="3" id="KW-1185">Reference proteome</keyword>
<gene>
    <name evidence="2" type="ORF">SAMN04488508_107201</name>
</gene>
<evidence type="ECO:0000256" key="1">
    <source>
        <dbReference type="SAM" id="Phobius"/>
    </source>
</evidence>
<protein>
    <submittedName>
        <fullName evidence="2">Uncharacterized protein</fullName>
    </submittedName>
</protein>
<dbReference type="Proteomes" id="UP000184432">
    <property type="component" value="Unassembled WGS sequence"/>
</dbReference>
<keyword evidence="1" id="KW-0812">Transmembrane</keyword>
<dbReference type="RefSeq" id="WP_170864617.1">
    <property type="nucleotide sequence ID" value="NZ_FQYP01000007.1"/>
</dbReference>
<dbReference type="STRING" id="570521.SAMN04488508_107201"/>
<proteinExistence type="predicted"/>
<reference evidence="3" key="1">
    <citation type="submission" date="2016-11" db="EMBL/GenBank/DDBJ databases">
        <authorList>
            <person name="Varghese N."/>
            <person name="Submissions S."/>
        </authorList>
    </citation>
    <scope>NUCLEOTIDE SEQUENCE [LARGE SCALE GENOMIC DNA]</scope>
    <source>
        <strain evidence="3">DSM 22623</strain>
    </source>
</reference>
<evidence type="ECO:0000313" key="2">
    <source>
        <dbReference type="EMBL" id="SHJ31110.1"/>
    </source>
</evidence>
<feature type="transmembrane region" description="Helical" evidence="1">
    <location>
        <begin position="12"/>
        <end position="32"/>
    </location>
</feature>
<evidence type="ECO:0000313" key="3">
    <source>
        <dbReference type="Proteomes" id="UP000184432"/>
    </source>
</evidence>
<dbReference type="EMBL" id="FQYP01000007">
    <property type="protein sequence ID" value="SHJ31110.1"/>
    <property type="molecule type" value="Genomic_DNA"/>
</dbReference>
<dbReference type="AlphaFoldDB" id="A0A1M6I9J8"/>
<name>A0A1M6I9J8_9FLAO</name>